<feature type="region of interest" description="Disordered" evidence="1">
    <location>
        <begin position="1"/>
        <end position="53"/>
    </location>
</feature>
<name>A0AAV4PR56_CAEEX</name>
<evidence type="ECO:0000313" key="3">
    <source>
        <dbReference type="Proteomes" id="UP001054945"/>
    </source>
</evidence>
<dbReference type="AlphaFoldDB" id="A0AAV4PR56"/>
<evidence type="ECO:0000313" key="2">
    <source>
        <dbReference type="EMBL" id="GIX99541.1"/>
    </source>
</evidence>
<proteinExistence type="predicted"/>
<comment type="caution">
    <text evidence="2">The sequence shown here is derived from an EMBL/GenBank/DDBJ whole genome shotgun (WGS) entry which is preliminary data.</text>
</comment>
<keyword evidence="3" id="KW-1185">Reference proteome</keyword>
<organism evidence="2 3">
    <name type="scientific">Caerostris extrusa</name>
    <name type="common">Bark spider</name>
    <name type="synonym">Caerostris bankana</name>
    <dbReference type="NCBI Taxonomy" id="172846"/>
    <lineage>
        <taxon>Eukaryota</taxon>
        <taxon>Metazoa</taxon>
        <taxon>Ecdysozoa</taxon>
        <taxon>Arthropoda</taxon>
        <taxon>Chelicerata</taxon>
        <taxon>Arachnida</taxon>
        <taxon>Araneae</taxon>
        <taxon>Araneomorphae</taxon>
        <taxon>Entelegynae</taxon>
        <taxon>Araneoidea</taxon>
        <taxon>Araneidae</taxon>
        <taxon>Caerostris</taxon>
    </lineage>
</organism>
<evidence type="ECO:0000256" key="1">
    <source>
        <dbReference type="SAM" id="MobiDB-lite"/>
    </source>
</evidence>
<gene>
    <name evidence="2" type="ORF">CEXT_28511</name>
</gene>
<dbReference type="Proteomes" id="UP001054945">
    <property type="component" value="Unassembled WGS sequence"/>
</dbReference>
<dbReference type="EMBL" id="BPLR01005060">
    <property type="protein sequence ID" value="GIX99541.1"/>
    <property type="molecule type" value="Genomic_DNA"/>
</dbReference>
<sequence>MGNIAQGPPATREDEMQEPSLTSKNGTRDPRPPSTLFIDQKSSSSYVQRETTPTPLTSHMYSVKLIPKPFAEHLCQQCQNIANSHLESFEKGGYLKLKNNAQGRKGEFKPCQTFILVELSIPKKG</sequence>
<accession>A0AAV4PR56</accession>
<reference evidence="2 3" key="1">
    <citation type="submission" date="2021-06" db="EMBL/GenBank/DDBJ databases">
        <title>Caerostris extrusa draft genome.</title>
        <authorList>
            <person name="Kono N."/>
            <person name="Arakawa K."/>
        </authorList>
    </citation>
    <scope>NUCLEOTIDE SEQUENCE [LARGE SCALE GENOMIC DNA]</scope>
</reference>
<protein>
    <submittedName>
        <fullName evidence="2">Uncharacterized protein</fullName>
    </submittedName>
</protein>
<feature type="compositionally biased region" description="Polar residues" evidence="1">
    <location>
        <begin position="40"/>
        <end position="53"/>
    </location>
</feature>